<accession>A0A644YRB0</accession>
<evidence type="ECO:0000256" key="5">
    <source>
        <dbReference type="ARBA" id="ARBA00023239"/>
    </source>
</evidence>
<sequence length="479" mass="52708">MSYDQNKTPIADALLYFNKLSPVYFCMPAHHNGAGADSRFTELFGKDVLKYDLTETPITDDLHEAEGAIKEAELLASELFGSDRTFFLVNGTTCGNEAMIISSVYEGQKILVARNCHKSILMGLIISGAIPVYIEPEISTTYNSFGSVSPEKVKDAFEQNSNIKAFILVSPTYYGISSDLKTIAEICHSNGALLLVDEAHGAHFTFSNQLPLSAMESNADMASQSIHKTAGSMTQSSMLHIKGNLADISRVDSALKIVQSTSPSYILMASLDTARHNLAVNGKKLIRYAIFLSEYLRKSLNEIDGVTCFGGFIDSSVFAEDTTRIVFSIDGLHGFDVYNTLFYKYNICTEMADEHNVVAILSYADTIEQANSLIEAVKCIAAAEVKGFIPDFSCPHIPPMALPPRKAYFSEKEYVLLNKAEGMICGEMIAPYPPGIPIIYPGEIFTKETIAFISEAIKNKRHIHGFSDKTMKKVKIIRP</sequence>
<dbReference type="GO" id="GO:0008792">
    <property type="term" value="F:arginine decarboxylase activity"/>
    <property type="evidence" value="ECO:0007669"/>
    <property type="project" value="UniProtKB-EC"/>
</dbReference>
<dbReference type="EMBL" id="VSSQ01005308">
    <property type="protein sequence ID" value="MPM28634.1"/>
    <property type="molecule type" value="Genomic_DNA"/>
</dbReference>
<dbReference type="InterPro" id="IPR036633">
    <property type="entry name" value="Prn/Lys/Arg_de-COase_C_sf"/>
</dbReference>
<name>A0A644YRB0_9ZZZZ</name>
<dbReference type="EC" id="4.1.1.19" evidence="7"/>
<dbReference type="InterPro" id="IPR000310">
    <property type="entry name" value="Orn/Lys/Arg_deCO2ase_major_dom"/>
</dbReference>
<keyword evidence="3" id="KW-0210">Decarboxylase</keyword>
<comment type="similarity">
    <text evidence="2">Belongs to the Orn/Lys/Arg decarboxylase class-I family.</text>
</comment>
<keyword evidence="5 7" id="KW-0456">Lyase</keyword>
<feature type="domain" description="Orn/Lys/Arg decarboxylases family 1 pyridoxal-P attachment site" evidence="6">
    <location>
        <begin position="223"/>
        <end position="237"/>
    </location>
</feature>
<dbReference type="SUPFAM" id="SSF53383">
    <property type="entry name" value="PLP-dependent transferases"/>
    <property type="match status" value="1"/>
</dbReference>
<dbReference type="AlphaFoldDB" id="A0A644YRB0"/>
<dbReference type="PANTHER" id="PTHR43277:SF4">
    <property type="entry name" value="ARGININE DECARBOXYLASE"/>
    <property type="match status" value="1"/>
</dbReference>
<evidence type="ECO:0000259" key="6">
    <source>
        <dbReference type="PROSITE" id="PS00703"/>
    </source>
</evidence>
<dbReference type="PROSITE" id="PS00703">
    <property type="entry name" value="OKR_DC_1"/>
    <property type="match status" value="1"/>
</dbReference>
<reference evidence="7" key="1">
    <citation type="submission" date="2019-08" db="EMBL/GenBank/DDBJ databases">
        <authorList>
            <person name="Kucharzyk K."/>
            <person name="Murdoch R.W."/>
            <person name="Higgins S."/>
            <person name="Loffler F."/>
        </authorList>
    </citation>
    <scope>NUCLEOTIDE SEQUENCE</scope>
</reference>
<evidence type="ECO:0000256" key="1">
    <source>
        <dbReference type="ARBA" id="ARBA00001933"/>
    </source>
</evidence>
<evidence type="ECO:0000313" key="7">
    <source>
        <dbReference type="EMBL" id="MPM28634.1"/>
    </source>
</evidence>
<dbReference type="Gene3D" id="3.90.100.10">
    <property type="entry name" value="Orn/Lys/Arg decarboxylase, C-terminal domain"/>
    <property type="match status" value="1"/>
</dbReference>
<comment type="cofactor">
    <cofactor evidence="1">
        <name>pyridoxal 5'-phosphate</name>
        <dbReference type="ChEBI" id="CHEBI:597326"/>
    </cofactor>
</comment>
<dbReference type="InterPro" id="IPR052357">
    <property type="entry name" value="Orn_Lys_Arg_decarboxylase-I"/>
</dbReference>
<dbReference type="PANTHER" id="PTHR43277">
    <property type="entry name" value="ARGININE DECARBOXYLASE"/>
    <property type="match status" value="1"/>
</dbReference>
<dbReference type="InterPro" id="IPR015424">
    <property type="entry name" value="PyrdxlP-dep_Trfase"/>
</dbReference>
<dbReference type="InterPro" id="IPR008286">
    <property type="entry name" value="Prn/Lys/Arg_de-COase_C"/>
</dbReference>
<protein>
    <submittedName>
        <fullName evidence="7">Arginine decarboxylase</fullName>
        <ecNumber evidence="7">4.1.1.19</ecNumber>
    </submittedName>
</protein>
<evidence type="ECO:0000256" key="3">
    <source>
        <dbReference type="ARBA" id="ARBA00022793"/>
    </source>
</evidence>
<evidence type="ECO:0000256" key="2">
    <source>
        <dbReference type="ARBA" id="ARBA00010671"/>
    </source>
</evidence>
<evidence type="ECO:0000256" key="4">
    <source>
        <dbReference type="ARBA" id="ARBA00022898"/>
    </source>
</evidence>
<dbReference type="InterPro" id="IPR015421">
    <property type="entry name" value="PyrdxlP-dep_Trfase_major"/>
</dbReference>
<organism evidence="7">
    <name type="scientific">bioreactor metagenome</name>
    <dbReference type="NCBI Taxonomy" id="1076179"/>
    <lineage>
        <taxon>unclassified sequences</taxon>
        <taxon>metagenomes</taxon>
        <taxon>ecological metagenomes</taxon>
    </lineage>
</organism>
<dbReference type="Pfam" id="PF03711">
    <property type="entry name" value="OKR_DC_1_C"/>
    <property type="match status" value="1"/>
</dbReference>
<dbReference type="SUPFAM" id="SSF55904">
    <property type="entry name" value="Ornithine decarboxylase C-terminal domain"/>
    <property type="match status" value="1"/>
</dbReference>
<dbReference type="Gene3D" id="3.40.640.10">
    <property type="entry name" value="Type I PLP-dependent aspartate aminotransferase-like (Major domain)"/>
    <property type="match status" value="1"/>
</dbReference>
<proteinExistence type="inferred from homology"/>
<dbReference type="CDD" id="cd00615">
    <property type="entry name" value="Orn_deC_like"/>
    <property type="match status" value="1"/>
</dbReference>
<keyword evidence="4" id="KW-0663">Pyridoxal phosphate</keyword>
<gene>
    <name evidence="7" type="primary">speA_29</name>
    <name evidence="7" type="ORF">SDC9_75160</name>
</gene>
<comment type="caution">
    <text evidence="7">The sequence shown here is derived from an EMBL/GenBank/DDBJ whole genome shotgun (WGS) entry which is preliminary data.</text>
</comment>
<dbReference type="Pfam" id="PF01276">
    <property type="entry name" value="OKR_DC_1"/>
    <property type="match status" value="1"/>
</dbReference>